<keyword evidence="4 5" id="KW-0472">Membrane</keyword>
<gene>
    <name evidence="7" type="ORF">ROA7023_03167</name>
</gene>
<dbReference type="InterPro" id="IPR000620">
    <property type="entry name" value="EamA_dom"/>
</dbReference>
<dbReference type="InterPro" id="IPR050638">
    <property type="entry name" value="AA-Vitamin_Transporters"/>
</dbReference>
<dbReference type="OrthoDB" id="9810556at2"/>
<dbReference type="GO" id="GO:0016020">
    <property type="term" value="C:membrane"/>
    <property type="evidence" value="ECO:0007669"/>
    <property type="project" value="UniProtKB-SubCell"/>
</dbReference>
<name>A0A1Y5TP18_9RHOB</name>
<evidence type="ECO:0000256" key="5">
    <source>
        <dbReference type="SAM" id="Phobius"/>
    </source>
</evidence>
<evidence type="ECO:0000313" key="7">
    <source>
        <dbReference type="EMBL" id="SLN66611.1"/>
    </source>
</evidence>
<feature type="transmembrane region" description="Helical" evidence="5">
    <location>
        <begin position="274"/>
        <end position="290"/>
    </location>
</feature>
<feature type="transmembrane region" description="Helical" evidence="5">
    <location>
        <begin position="131"/>
        <end position="152"/>
    </location>
</feature>
<dbReference type="Pfam" id="PF00892">
    <property type="entry name" value="EamA"/>
    <property type="match status" value="2"/>
</dbReference>
<feature type="transmembrane region" description="Helical" evidence="5">
    <location>
        <begin position="96"/>
        <end position="119"/>
    </location>
</feature>
<dbReference type="InterPro" id="IPR037185">
    <property type="entry name" value="EmrE-like"/>
</dbReference>
<feature type="transmembrane region" description="Helical" evidence="5">
    <location>
        <begin position="247"/>
        <end position="268"/>
    </location>
</feature>
<evidence type="ECO:0000259" key="6">
    <source>
        <dbReference type="Pfam" id="PF00892"/>
    </source>
</evidence>
<evidence type="ECO:0000256" key="3">
    <source>
        <dbReference type="ARBA" id="ARBA00022989"/>
    </source>
</evidence>
<feature type="transmembrane region" description="Helical" evidence="5">
    <location>
        <begin position="65"/>
        <end position="90"/>
    </location>
</feature>
<feature type="transmembrane region" description="Helical" evidence="5">
    <location>
        <begin position="219"/>
        <end position="240"/>
    </location>
</feature>
<feature type="transmembrane region" description="Helical" evidence="5">
    <location>
        <begin position="37"/>
        <end position="58"/>
    </location>
</feature>
<dbReference type="SUPFAM" id="SSF103481">
    <property type="entry name" value="Multidrug resistance efflux transporter EmrE"/>
    <property type="match status" value="2"/>
</dbReference>
<dbReference type="AlphaFoldDB" id="A0A1Y5TP18"/>
<evidence type="ECO:0000256" key="1">
    <source>
        <dbReference type="ARBA" id="ARBA00004141"/>
    </source>
</evidence>
<feature type="transmembrane region" description="Helical" evidence="5">
    <location>
        <begin position="188"/>
        <end position="207"/>
    </location>
</feature>
<protein>
    <submittedName>
        <fullName evidence="7">EamA-like transporter family protein</fullName>
    </submittedName>
</protein>
<sequence>MPQPTPANWLAILFLGLIWGGTFMVVEVALAGGYGPVTIACARVSLGAAAMLVLMAVLRRPFPSAAVVASVWPYLLGIGIFSSALPFFLFSWGQQYVPSAFAGLSTTAVPLFVLPLAHVFSDEPMSLRKSLGTVLGFVGAMVLIGPGLANIGQGAEPLGQVACLGAALCYAAGSIMTRRCPAIDPVTLGALTLAVGAACLIPAMLLVEGLPGWNGPLAGGAIVFLGLFPTALAALLRIAIIRSAGSLFMSLVSYQITLWTMFFGWLVLSETLPGRFYVALPLVLIGLAITQSDSLRRMFRHAPR</sequence>
<organism evidence="7 8">
    <name type="scientific">Roseisalinus antarcticus</name>
    <dbReference type="NCBI Taxonomy" id="254357"/>
    <lineage>
        <taxon>Bacteria</taxon>
        <taxon>Pseudomonadati</taxon>
        <taxon>Pseudomonadota</taxon>
        <taxon>Alphaproteobacteria</taxon>
        <taxon>Rhodobacterales</taxon>
        <taxon>Roseobacteraceae</taxon>
        <taxon>Roseisalinus</taxon>
    </lineage>
</organism>
<proteinExistence type="predicted"/>
<evidence type="ECO:0000313" key="8">
    <source>
        <dbReference type="Proteomes" id="UP000193900"/>
    </source>
</evidence>
<dbReference type="EMBL" id="FWFZ01000019">
    <property type="protein sequence ID" value="SLN66611.1"/>
    <property type="molecule type" value="Genomic_DNA"/>
</dbReference>
<feature type="domain" description="EamA" evidence="6">
    <location>
        <begin position="10"/>
        <end position="144"/>
    </location>
</feature>
<accession>A0A1Y5TP18</accession>
<reference evidence="7 8" key="1">
    <citation type="submission" date="2017-03" db="EMBL/GenBank/DDBJ databases">
        <authorList>
            <person name="Afonso C.L."/>
            <person name="Miller P.J."/>
            <person name="Scott M.A."/>
            <person name="Spackman E."/>
            <person name="Goraichik I."/>
            <person name="Dimitrov K.M."/>
            <person name="Suarez D.L."/>
            <person name="Swayne D.E."/>
        </authorList>
    </citation>
    <scope>NUCLEOTIDE SEQUENCE [LARGE SCALE GENOMIC DNA]</scope>
    <source>
        <strain evidence="7 8">CECT 7023</strain>
    </source>
</reference>
<feature type="transmembrane region" description="Helical" evidence="5">
    <location>
        <begin position="7"/>
        <end position="31"/>
    </location>
</feature>
<comment type="subcellular location">
    <subcellularLocation>
        <location evidence="1">Membrane</location>
        <topology evidence="1">Multi-pass membrane protein</topology>
    </subcellularLocation>
</comment>
<dbReference type="PANTHER" id="PTHR32322">
    <property type="entry name" value="INNER MEMBRANE TRANSPORTER"/>
    <property type="match status" value="1"/>
</dbReference>
<keyword evidence="3 5" id="KW-1133">Transmembrane helix</keyword>
<keyword evidence="2 5" id="KW-0812">Transmembrane</keyword>
<keyword evidence="8" id="KW-1185">Reference proteome</keyword>
<dbReference type="PANTHER" id="PTHR32322:SF9">
    <property type="entry name" value="AMINO-ACID METABOLITE EFFLUX PUMP-RELATED"/>
    <property type="match status" value="1"/>
</dbReference>
<dbReference type="Proteomes" id="UP000193900">
    <property type="component" value="Unassembled WGS sequence"/>
</dbReference>
<evidence type="ECO:0000256" key="2">
    <source>
        <dbReference type="ARBA" id="ARBA00022692"/>
    </source>
</evidence>
<evidence type="ECO:0000256" key="4">
    <source>
        <dbReference type="ARBA" id="ARBA00023136"/>
    </source>
</evidence>
<feature type="domain" description="EamA" evidence="6">
    <location>
        <begin position="159"/>
        <end position="289"/>
    </location>
</feature>